<organism evidence="1 2">
    <name type="scientific">Pseudomonas violetae</name>
    <dbReference type="NCBI Taxonomy" id="2915813"/>
    <lineage>
        <taxon>Bacteria</taxon>
        <taxon>Pseudomonadati</taxon>
        <taxon>Pseudomonadota</taxon>
        <taxon>Gammaproteobacteria</taxon>
        <taxon>Pseudomonadales</taxon>
        <taxon>Pseudomonadaceae</taxon>
        <taxon>Pseudomonas</taxon>
    </lineage>
</organism>
<accession>A0ABT0EZK7</accession>
<name>A0ABT0EZK7_9PSED</name>
<reference evidence="1 2" key="1">
    <citation type="submission" date="2022-02" db="EMBL/GenBank/DDBJ databases">
        <title>Comparative genomics of the first Antarctic Pseudomonas spp. capable of biotransforming 2,4,6-Trinitrotoluene.</title>
        <authorList>
            <person name="Cabrera M.A."/>
            <person name="Marquez S.L."/>
            <person name="Perez-Donoso J.M."/>
        </authorList>
    </citation>
    <scope>NUCLEOTIDE SEQUENCE [LARGE SCALE GENOMIC DNA]</scope>
    <source>
        <strain evidence="1 2">TNT19</strain>
    </source>
</reference>
<dbReference type="EMBL" id="JAKNRW010000009">
    <property type="protein sequence ID" value="MCK1791195.1"/>
    <property type="molecule type" value="Genomic_DNA"/>
</dbReference>
<protein>
    <recommendedName>
        <fullName evidence="3">Winged helix-turn-helix domain-containing protein</fullName>
    </recommendedName>
</protein>
<keyword evidence="2" id="KW-1185">Reference proteome</keyword>
<dbReference type="RefSeq" id="WP_247291548.1">
    <property type="nucleotide sequence ID" value="NZ_JAKNRW010000009.1"/>
</dbReference>
<comment type="caution">
    <text evidence="1">The sequence shown here is derived from an EMBL/GenBank/DDBJ whole genome shotgun (WGS) entry which is preliminary data.</text>
</comment>
<sequence>MGKRTDLRLVGGKEPRQHMWEAVRANRAEFTSRQIAELSGQSDGSVKNYVRALNKAALIELVDGAGEFADHRWRLVRDEGAEHPRVTVSGKRSLNGAGLENLWRSLRIMGEMTAAQAAEMASIGDVKVSQAYAHNYFGSLVRAGYLVTSDYDFQGPQTYKLAPGVTAGPRHPIVQRTVSLQVFDQNMNKVVFSCVESGGVSGESSPSNDIQEQNSRLKKLLVEFVAAGKKGPSISLLQRTQLELA</sequence>
<proteinExistence type="predicted"/>
<evidence type="ECO:0008006" key="3">
    <source>
        <dbReference type="Google" id="ProtNLM"/>
    </source>
</evidence>
<evidence type="ECO:0000313" key="1">
    <source>
        <dbReference type="EMBL" id="MCK1791195.1"/>
    </source>
</evidence>
<evidence type="ECO:0000313" key="2">
    <source>
        <dbReference type="Proteomes" id="UP001299876"/>
    </source>
</evidence>
<gene>
    <name evidence="1" type="ORF">L9059_13575</name>
</gene>
<dbReference type="Proteomes" id="UP001299876">
    <property type="component" value="Unassembled WGS sequence"/>
</dbReference>